<evidence type="ECO:0000313" key="2">
    <source>
        <dbReference type="Proteomes" id="UP001151760"/>
    </source>
</evidence>
<dbReference type="Proteomes" id="UP001151760">
    <property type="component" value="Unassembled WGS sequence"/>
</dbReference>
<comment type="caution">
    <text evidence="1">The sequence shown here is derived from an EMBL/GenBank/DDBJ whole genome shotgun (WGS) entry which is preliminary data.</text>
</comment>
<sequence length="131" mass="15034">MKFLFPSTFPTQSFEKISRFKGSFLELFAIIGYEEDCLSLFEVEVEFHSLPPECNTHVVVLDELRTEIETMTNDEYVQTTSNCEESVKENLVLASFSDNAVIPFMIKNPNGSNLLQQDLEQIHEDDLEAMD</sequence>
<protein>
    <recommendedName>
        <fullName evidence="3">Reverse transcriptase domain-containing protein</fullName>
    </recommendedName>
</protein>
<evidence type="ECO:0000313" key="1">
    <source>
        <dbReference type="EMBL" id="GJT80530.1"/>
    </source>
</evidence>
<reference evidence="1" key="2">
    <citation type="submission" date="2022-01" db="EMBL/GenBank/DDBJ databases">
        <authorList>
            <person name="Yamashiro T."/>
            <person name="Shiraishi A."/>
            <person name="Satake H."/>
            <person name="Nakayama K."/>
        </authorList>
    </citation>
    <scope>NUCLEOTIDE SEQUENCE</scope>
</reference>
<accession>A0ABQ5GYR7</accession>
<gene>
    <name evidence="1" type="ORF">Tco_1054872</name>
</gene>
<dbReference type="EMBL" id="BQNB010019001">
    <property type="protein sequence ID" value="GJT80530.1"/>
    <property type="molecule type" value="Genomic_DNA"/>
</dbReference>
<organism evidence="1 2">
    <name type="scientific">Tanacetum coccineum</name>
    <dbReference type="NCBI Taxonomy" id="301880"/>
    <lineage>
        <taxon>Eukaryota</taxon>
        <taxon>Viridiplantae</taxon>
        <taxon>Streptophyta</taxon>
        <taxon>Embryophyta</taxon>
        <taxon>Tracheophyta</taxon>
        <taxon>Spermatophyta</taxon>
        <taxon>Magnoliopsida</taxon>
        <taxon>eudicotyledons</taxon>
        <taxon>Gunneridae</taxon>
        <taxon>Pentapetalae</taxon>
        <taxon>asterids</taxon>
        <taxon>campanulids</taxon>
        <taxon>Asterales</taxon>
        <taxon>Asteraceae</taxon>
        <taxon>Asteroideae</taxon>
        <taxon>Anthemideae</taxon>
        <taxon>Anthemidinae</taxon>
        <taxon>Tanacetum</taxon>
    </lineage>
</organism>
<reference evidence="1" key="1">
    <citation type="journal article" date="2022" name="Int. J. Mol. Sci.">
        <title>Draft Genome of Tanacetum Coccineum: Genomic Comparison of Closely Related Tanacetum-Family Plants.</title>
        <authorList>
            <person name="Yamashiro T."/>
            <person name="Shiraishi A."/>
            <person name="Nakayama K."/>
            <person name="Satake H."/>
        </authorList>
    </citation>
    <scope>NUCLEOTIDE SEQUENCE</scope>
</reference>
<proteinExistence type="predicted"/>
<evidence type="ECO:0008006" key="3">
    <source>
        <dbReference type="Google" id="ProtNLM"/>
    </source>
</evidence>
<keyword evidence="2" id="KW-1185">Reference proteome</keyword>
<name>A0ABQ5GYR7_9ASTR</name>